<dbReference type="GO" id="GO:0004556">
    <property type="term" value="F:alpha-amylase activity"/>
    <property type="evidence" value="ECO:0007669"/>
    <property type="project" value="UniProtKB-EC"/>
</dbReference>
<dbReference type="STRING" id="59561.AQZ59_00167"/>
<dbReference type="Pfam" id="PF13517">
    <property type="entry name" value="FG-GAP_3"/>
    <property type="match status" value="1"/>
</dbReference>
<feature type="compositionally biased region" description="Polar residues" evidence="3">
    <location>
        <begin position="1607"/>
        <end position="1625"/>
    </location>
</feature>
<dbReference type="Pfam" id="PF02806">
    <property type="entry name" value="Alpha-amylase_C"/>
    <property type="match status" value="1"/>
</dbReference>
<dbReference type="InterPro" id="IPR028994">
    <property type="entry name" value="Integrin_alpha_N"/>
</dbReference>
<dbReference type="SUPFAM" id="SSF81296">
    <property type="entry name" value="E set domains"/>
    <property type="match status" value="2"/>
</dbReference>
<dbReference type="InterPro" id="IPR054409">
    <property type="entry name" value="X25_BaPul-like"/>
</dbReference>
<comment type="caution">
    <text evidence="5">The sequence shown here is derived from an EMBL/GenBank/DDBJ whole genome shotgun (WGS) entry which is preliminary data.</text>
</comment>
<dbReference type="OrthoDB" id="9805159at2"/>
<sequence length="2424" mass="260832">MKRTQDSRLIRALGLLLAMAVGLPVFVGFATPAVAATSNVTVAGTFQDALGCPKNWDEACGATSLKDPDGDRIWTADLTIPAGEHAFKVTINNSWDGAYGMDGHKDGNYPLVLDDARTLRFSFDDVNKKVFVSDPGLPGEYADSDASLIAAPYRDPAADRNMYFLLTDRFNNGNPDNDRCIATGHAGADGALPVDCTKTDRMETGFDPADRAFFHGGDIKGIHDKLDYIKGLGQNAIWLTPSFVNRPVQGTGADASAGYHGYWVTDFTQIDPHFGTNQELKDLIAAAHEKGMKVYFDIIANHTADVIYYEGHEGQNPPYIYKKDTPYKDASGAAFDPADYATSDTFPVMDAATSFPYKPLIPDGMESAKYPQWLNDPTLYHNRGHDSSWPAGEPTTYMDFGDLDDLMTEHKTVRDGMIDIYKAWVDFGVDGFRIDTVKHVNFEFWQEFTDVIRDYAAKQGNDDFFMFGEVYDAQTHLLAPYLRDTRMNAVLDFAFQSWAEGYAGGGSAKALASAFAADSYYTTPHSSAAAMPTFLGNHDKGRIGWLLRGSSDPMGRTKLAHTLMYLTRGQPVLYYGDEQGLVGDGADKGARESLFATQTAEYQNYKLLDGTPAGSQDRFGETEMSTHIAALANLRSEHKALGTGSQTTLHYDDGQGVFAFARVDRQEKVEYLVAINNSDSAKEATFATLTPGATYSPLYGTQDSVTATDTVSLTVPALSAVVFKANTQVADAGQSQTIAVSTGAPENGLTSVTADIADHRWAETSFSYRPVGTEEYAPLGVAEGDQPRVFADLGLPAGTLVEVRAVSVDADGSKVAGSGLLVVGTDLGSAAPAPAGIGANDVVLPGTHQQAMGCGGNWDPACVDARLTLDEASGLYMGTWKLPKGSYQYKVAIGGSWDVDYGAGGVPKGQNVAYTLDEETDVTFFYNPVSHKFFNTATDPIVTLPGNFNATLGCQPSGDFGADWNPACLATLMFPNGDGTYTFSTSKIAQGDYQVKVAHGRGWAENYGPGGTPNSADNYHFTVGANKLITFTYRISDHVLEISEGDVPVAGQGERTAYWVDESTFAWPGALTGGRTDLTFELWGGTGALSVANGAVAGDGATKLAKMTHSSSGLSSEQLKNRGHLRGYETLTVAMERSAVEEALRGNLAILAKDASGTPVAFTGLQIPGVLDALYASAAREAGGLGVHFNDGVPTLKLWAPTAKSVALQLFDSEDATGDPASLPMEHQADGTWTITGESAWKNRAYRYDVEVFVPSTNQVEHNVVTDPYSVGLTVDSTHSVLVDLSDPDYMPTLWQTSEAPVITNDSARSIYELHVRDFSIGDTTVPEKLRGTYEAFALEDSAGVKQLRELAAAGMNMVHILPTFDIATIPEKRAEQKVASVPDAGAASSEQQAAVMAVADEDGFNWGYDPYHYMTPEGSYAAEENQSGANRTMAYREMVGALHSMGYQVILDQVFNHTAQSGQGEKSVLDKVVPGYYHRLNADGTVANSTCCENLATENAMAEQLMVDSVVTLARDYKIDAFRFDLMGHHSRANMEAIQAGLAQLTPEKDGVDGKNIYMYGEGWNFGDDVQNNKRFEQATQGQLDGTGIGSFNDRLRDAVHGGSGFDSNKSQGQGFGNGQYTDPNALNSASDDQLASLRHNQDLIRLGMAGNLKDFTFVTSSGEEKRGDQLDYNGQKAGYAISPEENVNYVDAHDNETLFDTNMWKLPADSTMDTRVRMNTVSLATVTFGQSPSFWHAGTDLLRSKSMDRNSYNSGDYFNAIDWTGQKHNFGVGLPPARDNDVQWNAMKPFLENTANVASPQDLAKAHAQALELLRLRHAHPLLTLGSAELVKEKVTFPGAGKDQQAGLILMRVDDTVGADVDPDSDGLLVAINASPVELSQGIDEMKGLTLSLSPVLTDGQDDDPVLQGTTWDSETGTVTVPARSAVVLVQEKAAPEPKEVTPEVPVLDMATGVVTIPSVTGVDYKVGEDVVQDSVKVEPGQTITVTAVAKEGYVLAEGAPASWEFSMPALPTQVTPEDPAFDQDSGVITIPTVEGVVYKVGDREVTGTVEVKPGQTVTVTAVAADGYVLAADAETSWEFELERPAQPEMKVEYSEWKDTTPNIEDRTFNQERTVTTTEFVWDADKLEWVVGDRVVTTESRTRPMTQEEIAELVPSQCQVMDRPVTPSRATGVLGDATGDKLADLWSVDEVGAVRFYANDGKGGFYHKGIVMCGQNQIVDIAAMGDVNGDRRADVLVKYADGSLFYYYSQGDGFLVEGMQAGHGWDGMDNVVFAGKLGSSRADYVVARHVATGDLYRYQVGVNGLFGGTKIGHGWSNMTTILAPGQFVGSSYSDLVAIAADGSMYAYAGAADGGVYGAGKIGHGWDSFVQATVPGDVDGDGRLDLVGIREDGKMFAYKNQANGWWGTARQVGHGWQAMVAIS</sequence>
<dbReference type="Pfam" id="PF17967">
    <property type="entry name" value="Pullulanase_N2"/>
    <property type="match status" value="1"/>
</dbReference>
<dbReference type="EMBL" id="LNIZ01000001">
    <property type="protein sequence ID" value="KTF04864.1"/>
    <property type="molecule type" value="Genomic_DNA"/>
</dbReference>
<dbReference type="Pfam" id="PF00128">
    <property type="entry name" value="Alpha-amylase"/>
    <property type="match status" value="1"/>
</dbReference>
<dbReference type="Gene3D" id="2.60.40.1180">
    <property type="entry name" value="Golgi alpha-mannosidase II"/>
    <property type="match status" value="2"/>
</dbReference>
<reference evidence="5 6" key="1">
    <citation type="submission" date="2015-11" db="EMBL/GenBank/DDBJ databases">
        <title>Draft Genome Sequence of the Type Strain Trueperella bernardiae LCDC 89-0504T, Isolated from Blood Culture.</title>
        <authorList>
            <person name="Bernier A.-M."/>
            <person name="Bernard K."/>
        </authorList>
    </citation>
    <scope>NUCLEOTIDE SEQUENCE [LARGE SCALE GENOMIC DNA]</scope>
    <source>
        <strain evidence="5 6">LCDC 89-0504</strain>
    </source>
</reference>
<dbReference type="CDD" id="cd11339">
    <property type="entry name" value="AmyAc_bac_CMD_like_2"/>
    <property type="match status" value="1"/>
</dbReference>
<dbReference type="PATRIC" id="fig|59561.3.peg.165"/>
<evidence type="ECO:0000313" key="5">
    <source>
        <dbReference type="EMBL" id="KTF04864.1"/>
    </source>
</evidence>
<dbReference type="InterPro" id="IPR017853">
    <property type="entry name" value="GH"/>
</dbReference>
<comment type="similarity">
    <text evidence="1">Belongs to the glycosyl hydrolase 13 family.</text>
</comment>
<keyword evidence="6" id="KW-1185">Reference proteome</keyword>
<proteinExistence type="inferred from homology"/>
<dbReference type="SMART" id="SM00642">
    <property type="entry name" value="Aamy"/>
    <property type="match status" value="1"/>
</dbReference>
<dbReference type="Gene3D" id="2.60.40.1130">
    <property type="entry name" value="Rab geranylgeranyltransferase alpha-subunit, insert domain"/>
    <property type="match status" value="1"/>
</dbReference>
<evidence type="ECO:0000259" key="4">
    <source>
        <dbReference type="SMART" id="SM00642"/>
    </source>
</evidence>
<dbReference type="InterPro" id="IPR013783">
    <property type="entry name" value="Ig-like_fold"/>
</dbReference>
<dbReference type="Gene3D" id="3.20.20.80">
    <property type="entry name" value="Glycosidases"/>
    <property type="match status" value="2"/>
</dbReference>
<evidence type="ECO:0000256" key="1">
    <source>
        <dbReference type="ARBA" id="ARBA00008061"/>
    </source>
</evidence>
<dbReference type="InterPro" id="IPR006048">
    <property type="entry name" value="A-amylase/branching_C"/>
</dbReference>
<gene>
    <name evidence="5" type="primary">amy</name>
    <name evidence="5" type="ORF">AQZ59_00167</name>
</gene>
<dbReference type="SUPFAM" id="SSF51011">
    <property type="entry name" value="Glycosyl hydrolase domain"/>
    <property type="match status" value="2"/>
</dbReference>
<dbReference type="CDD" id="cd12962">
    <property type="entry name" value="X25_BaPul_like"/>
    <property type="match status" value="3"/>
</dbReference>
<dbReference type="InterPro" id="IPR040671">
    <property type="entry name" value="Pullulanase_N2"/>
</dbReference>
<feature type="region of interest" description="Disordered" evidence="3">
    <location>
        <begin position="1601"/>
        <end position="1625"/>
    </location>
</feature>
<accession>A0A0W1KMU7</accession>
<keyword evidence="5" id="KW-0378">Hydrolase</keyword>
<dbReference type="EC" id="3.2.1.1" evidence="5"/>
<dbReference type="Pfam" id="PF02922">
    <property type="entry name" value="CBM_48"/>
    <property type="match status" value="1"/>
</dbReference>
<dbReference type="InterPro" id="IPR024561">
    <property type="entry name" value="Pullul_strch_C"/>
</dbReference>
<dbReference type="SUPFAM" id="SSF51445">
    <property type="entry name" value="(Trans)glycosidases"/>
    <property type="match status" value="2"/>
</dbReference>
<dbReference type="Pfam" id="PF11852">
    <property type="entry name" value="Pullul_strch_C"/>
    <property type="match status" value="1"/>
</dbReference>
<dbReference type="SUPFAM" id="SSF69318">
    <property type="entry name" value="Integrin alpha N-terminal domain"/>
    <property type="match status" value="1"/>
</dbReference>
<dbReference type="Proteomes" id="UP000054404">
    <property type="component" value="Unassembled WGS sequence"/>
</dbReference>
<dbReference type="Pfam" id="PF22058">
    <property type="entry name" value="X25_BaPul_like"/>
    <property type="match status" value="3"/>
</dbReference>
<dbReference type="InterPro" id="IPR013517">
    <property type="entry name" value="FG-GAP"/>
</dbReference>
<keyword evidence="5" id="KW-0326">Glycosidase</keyword>
<dbReference type="GO" id="GO:0005975">
    <property type="term" value="P:carbohydrate metabolic process"/>
    <property type="evidence" value="ECO:0007669"/>
    <property type="project" value="InterPro"/>
</dbReference>
<evidence type="ECO:0000313" key="6">
    <source>
        <dbReference type="Proteomes" id="UP000054404"/>
    </source>
</evidence>
<protein>
    <submittedName>
        <fullName evidence="5">Alpha-amylase</fullName>
        <ecNumber evidence="5">3.2.1.1</ecNumber>
    </submittedName>
</protein>
<dbReference type="CDD" id="cd02860">
    <property type="entry name" value="E_set_Pullulanase"/>
    <property type="match status" value="1"/>
</dbReference>
<dbReference type="GO" id="GO:0043169">
    <property type="term" value="F:cation binding"/>
    <property type="evidence" value="ECO:0007669"/>
    <property type="project" value="InterPro"/>
</dbReference>
<name>A0A0W1KMU7_9ACTO</name>
<evidence type="ECO:0000256" key="3">
    <source>
        <dbReference type="SAM" id="MobiDB-lite"/>
    </source>
</evidence>
<dbReference type="InterPro" id="IPR006047">
    <property type="entry name" value="GH13_cat_dom"/>
</dbReference>
<evidence type="ECO:0000256" key="2">
    <source>
        <dbReference type="ARBA" id="ARBA00022729"/>
    </source>
</evidence>
<dbReference type="PANTHER" id="PTHR43002">
    <property type="entry name" value="GLYCOGEN DEBRANCHING ENZYME"/>
    <property type="match status" value="1"/>
</dbReference>
<dbReference type="InterPro" id="IPR014756">
    <property type="entry name" value="Ig_E-set"/>
</dbReference>
<keyword evidence="2" id="KW-0732">Signal</keyword>
<dbReference type="InterPro" id="IPR013780">
    <property type="entry name" value="Glyco_hydro_b"/>
</dbReference>
<dbReference type="RefSeq" id="WP_070808028.1">
    <property type="nucleotide sequence ID" value="NZ_LNIZ01000001.1"/>
</dbReference>
<dbReference type="Gene3D" id="2.60.40.10">
    <property type="entry name" value="Immunoglobulins"/>
    <property type="match status" value="4"/>
</dbReference>
<dbReference type="CDD" id="cd11341">
    <property type="entry name" value="AmyAc_Pullulanase_LD-like"/>
    <property type="match status" value="1"/>
</dbReference>
<dbReference type="InterPro" id="IPR004193">
    <property type="entry name" value="Glyco_hydro_13_N"/>
</dbReference>
<organism evidence="5 6">
    <name type="scientific">Trueperella bernardiae</name>
    <dbReference type="NCBI Taxonomy" id="59561"/>
    <lineage>
        <taxon>Bacteria</taxon>
        <taxon>Bacillati</taxon>
        <taxon>Actinomycetota</taxon>
        <taxon>Actinomycetes</taxon>
        <taxon>Actinomycetales</taxon>
        <taxon>Actinomycetaceae</taxon>
        <taxon>Trueperella</taxon>
    </lineage>
</organism>
<feature type="domain" description="Glycosyl hydrolase family 13 catalytic" evidence="4">
    <location>
        <begin position="164"/>
        <end position="635"/>
    </location>
</feature>